<sequence>MPETNSSNDEALINLPDLFLSSNSASEEIVIPKLRSKLIVEQSSIETLSSPSTSKMANLPIIEQPSVENLDILITRELQTECHNDLYVMISKNYKVAIQAMTSNNATTLQLMQDSEATSQQLESHSTMIQDLQNAVLELQQYAAPSIHSHMGFQSIPHHTYEHLHTEWPNITGYLPDRWKNVDSAMLIQ</sequence>
<dbReference type="EMBL" id="JASJQH010010022">
    <property type="protein sequence ID" value="KAK9674757.1"/>
    <property type="molecule type" value="Genomic_DNA"/>
</dbReference>
<reference evidence="1 2" key="1">
    <citation type="submission" date="2023-04" db="EMBL/GenBank/DDBJ databases">
        <title>Genome of Basidiobolus ranarum AG-B5.</title>
        <authorList>
            <person name="Stajich J.E."/>
            <person name="Carter-House D."/>
            <person name="Gryganskyi A."/>
        </authorList>
    </citation>
    <scope>NUCLEOTIDE SEQUENCE [LARGE SCALE GENOMIC DNA]</scope>
    <source>
        <strain evidence="1 2">AG-B5</strain>
    </source>
</reference>
<evidence type="ECO:0008006" key="3">
    <source>
        <dbReference type="Google" id="ProtNLM"/>
    </source>
</evidence>
<feature type="non-terminal residue" evidence="1">
    <location>
        <position position="189"/>
    </location>
</feature>
<dbReference type="Proteomes" id="UP001479436">
    <property type="component" value="Unassembled WGS sequence"/>
</dbReference>
<organism evidence="1 2">
    <name type="scientific">Basidiobolus ranarum</name>
    <dbReference type="NCBI Taxonomy" id="34480"/>
    <lineage>
        <taxon>Eukaryota</taxon>
        <taxon>Fungi</taxon>
        <taxon>Fungi incertae sedis</taxon>
        <taxon>Zoopagomycota</taxon>
        <taxon>Entomophthoromycotina</taxon>
        <taxon>Basidiobolomycetes</taxon>
        <taxon>Basidiobolales</taxon>
        <taxon>Basidiobolaceae</taxon>
        <taxon>Basidiobolus</taxon>
    </lineage>
</organism>
<evidence type="ECO:0000313" key="1">
    <source>
        <dbReference type="EMBL" id="KAK9674757.1"/>
    </source>
</evidence>
<name>A0ABR2VM91_9FUNG</name>
<comment type="caution">
    <text evidence="1">The sequence shown here is derived from an EMBL/GenBank/DDBJ whole genome shotgun (WGS) entry which is preliminary data.</text>
</comment>
<proteinExistence type="predicted"/>
<keyword evidence="2" id="KW-1185">Reference proteome</keyword>
<protein>
    <recommendedName>
        <fullName evidence="3">BLOC-1-related complex subunit 5</fullName>
    </recommendedName>
</protein>
<evidence type="ECO:0000313" key="2">
    <source>
        <dbReference type="Proteomes" id="UP001479436"/>
    </source>
</evidence>
<accession>A0ABR2VM91</accession>
<gene>
    <name evidence="1" type="ORF">K7432_016919</name>
</gene>